<sequence>MAINFGARLIFQLGWRKRKSAQTCIVLKRLAVCNARRHPSKCPFGGYPVYYYDPKKNSCERTTDCTYVGNNFPTLNDCQATCMRERPSGPNADPCSVLPSEGHYCKSSYGSFRFLYDSDGKTCQLFWYRGCGGTQNNFRSYYTCLKRCAGKYLDENAGKF</sequence>
<name>A0ACB7RSG2_HYAAI</name>
<evidence type="ECO:0000313" key="1">
    <source>
        <dbReference type="EMBL" id="KAH6924348.1"/>
    </source>
</evidence>
<dbReference type="EMBL" id="CM023488">
    <property type="protein sequence ID" value="KAH6924348.1"/>
    <property type="molecule type" value="Genomic_DNA"/>
</dbReference>
<reference evidence="1" key="1">
    <citation type="submission" date="2020-05" db="EMBL/GenBank/DDBJ databases">
        <title>Large-scale comparative analyses of tick genomes elucidate their genetic diversity and vector capacities.</title>
        <authorList>
            <person name="Jia N."/>
            <person name="Wang J."/>
            <person name="Shi W."/>
            <person name="Du L."/>
            <person name="Sun Y."/>
            <person name="Zhan W."/>
            <person name="Jiang J."/>
            <person name="Wang Q."/>
            <person name="Zhang B."/>
            <person name="Ji P."/>
            <person name="Sakyi L.B."/>
            <person name="Cui X."/>
            <person name="Yuan T."/>
            <person name="Jiang B."/>
            <person name="Yang W."/>
            <person name="Lam T.T.-Y."/>
            <person name="Chang Q."/>
            <person name="Ding S."/>
            <person name="Wang X."/>
            <person name="Zhu J."/>
            <person name="Ruan X."/>
            <person name="Zhao L."/>
            <person name="Wei J."/>
            <person name="Que T."/>
            <person name="Du C."/>
            <person name="Cheng J."/>
            <person name="Dai P."/>
            <person name="Han X."/>
            <person name="Huang E."/>
            <person name="Gao Y."/>
            <person name="Liu J."/>
            <person name="Shao H."/>
            <person name="Ye R."/>
            <person name="Li L."/>
            <person name="Wei W."/>
            <person name="Wang X."/>
            <person name="Wang C."/>
            <person name="Yang T."/>
            <person name="Huo Q."/>
            <person name="Li W."/>
            <person name="Guo W."/>
            <person name="Chen H."/>
            <person name="Zhou L."/>
            <person name="Ni X."/>
            <person name="Tian J."/>
            <person name="Zhou Y."/>
            <person name="Sheng Y."/>
            <person name="Liu T."/>
            <person name="Pan Y."/>
            <person name="Xia L."/>
            <person name="Li J."/>
            <person name="Zhao F."/>
            <person name="Cao W."/>
        </authorList>
    </citation>
    <scope>NUCLEOTIDE SEQUENCE</scope>
    <source>
        <strain evidence="1">Hyas-2018</strain>
    </source>
</reference>
<evidence type="ECO:0000313" key="2">
    <source>
        <dbReference type="Proteomes" id="UP000821845"/>
    </source>
</evidence>
<keyword evidence="2" id="KW-1185">Reference proteome</keyword>
<protein>
    <submittedName>
        <fullName evidence="1">Uncharacterized protein</fullName>
    </submittedName>
</protein>
<organism evidence="1 2">
    <name type="scientific">Hyalomma asiaticum</name>
    <name type="common">Tick</name>
    <dbReference type="NCBI Taxonomy" id="266040"/>
    <lineage>
        <taxon>Eukaryota</taxon>
        <taxon>Metazoa</taxon>
        <taxon>Ecdysozoa</taxon>
        <taxon>Arthropoda</taxon>
        <taxon>Chelicerata</taxon>
        <taxon>Arachnida</taxon>
        <taxon>Acari</taxon>
        <taxon>Parasitiformes</taxon>
        <taxon>Ixodida</taxon>
        <taxon>Ixodoidea</taxon>
        <taxon>Ixodidae</taxon>
        <taxon>Hyalomminae</taxon>
        <taxon>Hyalomma</taxon>
    </lineage>
</organism>
<proteinExistence type="predicted"/>
<accession>A0ACB7RSG2</accession>
<dbReference type="Proteomes" id="UP000821845">
    <property type="component" value="Chromosome 8"/>
</dbReference>
<comment type="caution">
    <text evidence="1">The sequence shown here is derived from an EMBL/GenBank/DDBJ whole genome shotgun (WGS) entry which is preliminary data.</text>
</comment>
<gene>
    <name evidence="1" type="ORF">HPB50_016127</name>
</gene>